<dbReference type="RefSeq" id="WP_037272149.1">
    <property type="nucleotide sequence ID" value="NZ_KN293979.1"/>
</dbReference>
<dbReference type="Pfam" id="PF00126">
    <property type="entry name" value="HTH_1"/>
    <property type="match status" value="1"/>
</dbReference>
<dbReference type="EMBL" id="AONH01000010">
    <property type="protein sequence ID" value="KGM88010.1"/>
    <property type="molecule type" value="Genomic_DNA"/>
</dbReference>
<evidence type="ECO:0000313" key="7">
    <source>
        <dbReference type="Proteomes" id="UP000030021"/>
    </source>
</evidence>
<dbReference type="GO" id="GO:0043565">
    <property type="term" value="F:sequence-specific DNA binding"/>
    <property type="evidence" value="ECO:0007669"/>
    <property type="project" value="TreeGrafter"/>
</dbReference>
<dbReference type="InterPro" id="IPR058163">
    <property type="entry name" value="LysR-type_TF_proteobact-type"/>
</dbReference>
<dbReference type="SUPFAM" id="SSF53850">
    <property type="entry name" value="Periplasmic binding protein-like II"/>
    <property type="match status" value="1"/>
</dbReference>
<dbReference type="InterPro" id="IPR000847">
    <property type="entry name" value="LysR_HTH_N"/>
</dbReference>
<dbReference type="AlphaFoldDB" id="A0A0A0HLD9"/>
<dbReference type="Gene3D" id="3.40.190.10">
    <property type="entry name" value="Periplasmic binding protein-like II"/>
    <property type="match status" value="2"/>
</dbReference>
<keyword evidence="2" id="KW-0805">Transcription regulation</keyword>
<accession>A0A0A0HLD9</accession>
<gene>
    <name evidence="6" type="ORF">rosmuc_01703</name>
</gene>
<dbReference type="InterPro" id="IPR036388">
    <property type="entry name" value="WH-like_DNA-bd_sf"/>
</dbReference>
<comment type="similarity">
    <text evidence="1">Belongs to the LysR transcriptional regulatory family.</text>
</comment>
<evidence type="ECO:0000259" key="5">
    <source>
        <dbReference type="PROSITE" id="PS50931"/>
    </source>
</evidence>
<comment type="caution">
    <text evidence="6">The sequence shown here is derived from an EMBL/GenBank/DDBJ whole genome shotgun (WGS) entry which is preliminary data.</text>
</comment>
<evidence type="ECO:0000313" key="6">
    <source>
        <dbReference type="EMBL" id="KGM88010.1"/>
    </source>
</evidence>
<keyword evidence="3" id="KW-0238">DNA-binding</keyword>
<evidence type="ECO:0000256" key="3">
    <source>
        <dbReference type="ARBA" id="ARBA00023125"/>
    </source>
</evidence>
<dbReference type="HOGENOM" id="CLU_039613_37_0_5"/>
<organism evidence="6 7">
    <name type="scientific">Roseovarius mucosus DSM 17069</name>
    <dbReference type="NCBI Taxonomy" id="1288298"/>
    <lineage>
        <taxon>Bacteria</taxon>
        <taxon>Pseudomonadati</taxon>
        <taxon>Pseudomonadota</taxon>
        <taxon>Alphaproteobacteria</taxon>
        <taxon>Rhodobacterales</taxon>
        <taxon>Roseobacteraceae</taxon>
        <taxon>Roseovarius</taxon>
    </lineage>
</organism>
<name>A0A0A0HLD9_9RHOB</name>
<dbReference type="OrthoDB" id="9813056at2"/>
<proteinExistence type="inferred from homology"/>
<dbReference type="PANTHER" id="PTHR30537">
    <property type="entry name" value="HTH-TYPE TRANSCRIPTIONAL REGULATOR"/>
    <property type="match status" value="1"/>
</dbReference>
<dbReference type="FunFam" id="1.10.10.10:FF:000038">
    <property type="entry name" value="Glycine cleavage system transcriptional activator"/>
    <property type="match status" value="1"/>
</dbReference>
<evidence type="ECO:0000256" key="1">
    <source>
        <dbReference type="ARBA" id="ARBA00009437"/>
    </source>
</evidence>
<dbReference type="GO" id="GO:0006351">
    <property type="term" value="P:DNA-templated transcription"/>
    <property type="evidence" value="ECO:0007669"/>
    <property type="project" value="TreeGrafter"/>
</dbReference>
<dbReference type="Pfam" id="PF03466">
    <property type="entry name" value="LysR_substrate"/>
    <property type="match status" value="1"/>
</dbReference>
<feature type="domain" description="HTH lysR-type" evidence="5">
    <location>
        <begin position="5"/>
        <end position="62"/>
    </location>
</feature>
<sequence length="290" mass="32680">MRKLPPLNAIRAFEAVARRLSFAEAAEELSVTSTAISHQIRHLEAYLGFQVVERRPRQIALTPAGQELFPKLQTAFDILGEAFAMLDKDVEQSLVRVTTTYAFAERWLVPRLPDFFDKHGDIRVEVETDNVVLDLRVDRLDLAIRYGPQVSASEEAEVLFSDRYIPVGLADLPETGLQDNRLLGFRWRNPDMGGPTWEEWFKEAGEPFPSDRITRFSDESAAFNALDQGLGLLLSSSALVDDGLQSGRYTQIPGPELRGFAYCLVLNPLSRNKQGVRTFADWIRQAAKKI</sequence>
<evidence type="ECO:0000256" key="2">
    <source>
        <dbReference type="ARBA" id="ARBA00023015"/>
    </source>
</evidence>
<dbReference type="PANTHER" id="PTHR30537:SF26">
    <property type="entry name" value="GLYCINE CLEAVAGE SYSTEM TRANSCRIPTIONAL ACTIVATOR"/>
    <property type="match status" value="1"/>
</dbReference>
<dbReference type="GO" id="GO:0003700">
    <property type="term" value="F:DNA-binding transcription factor activity"/>
    <property type="evidence" value="ECO:0007669"/>
    <property type="project" value="InterPro"/>
</dbReference>
<dbReference type="InterPro" id="IPR005119">
    <property type="entry name" value="LysR_subst-bd"/>
</dbReference>
<protein>
    <submittedName>
        <fullName evidence="6">Transcriptional regulator, LysR family</fullName>
    </submittedName>
</protein>
<evidence type="ECO:0000256" key="4">
    <source>
        <dbReference type="ARBA" id="ARBA00023163"/>
    </source>
</evidence>
<dbReference type="eggNOG" id="COG0583">
    <property type="taxonomic scope" value="Bacteria"/>
</dbReference>
<dbReference type="Proteomes" id="UP000030021">
    <property type="component" value="Unassembled WGS sequence"/>
</dbReference>
<dbReference type="InterPro" id="IPR036390">
    <property type="entry name" value="WH_DNA-bd_sf"/>
</dbReference>
<dbReference type="PATRIC" id="fig|1288298.3.peg.1715"/>
<dbReference type="Gene3D" id="1.10.10.10">
    <property type="entry name" value="Winged helix-like DNA-binding domain superfamily/Winged helix DNA-binding domain"/>
    <property type="match status" value="1"/>
</dbReference>
<keyword evidence="4" id="KW-0804">Transcription</keyword>
<dbReference type="PROSITE" id="PS50931">
    <property type="entry name" value="HTH_LYSR"/>
    <property type="match status" value="1"/>
</dbReference>
<reference evidence="6 7" key="1">
    <citation type="submission" date="2013-01" db="EMBL/GenBank/DDBJ databases">
        <authorList>
            <person name="Fiebig A."/>
            <person name="Goeker M."/>
            <person name="Klenk H.-P.P."/>
        </authorList>
    </citation>
    <scope>NUCLEOTIDE SEQUENCE [LARGE SCALE GENOMIC DNA]</scope>
    <source>
        <strain evidence="6 7">DSM 17069</strain>
    </source>
</reference>
<dbReference type="SUPFAM" id="SSF46785">
    <property type="entry name" value="Winged helix' DNA-binding domain"/>
    <property type="match status" value="1"/>
</dbReference>